<keyword evidence="3 4" id="KW-0413">Isomerase</keyword>
<dbReference type="AlphaFoldDB" id="A0A9E7TGX6"/>
<evidence type="ECO:0000313" key="7">
    <source>
        <dbReference type="Proteomes" id="UP001060368"/>
    </source>
</evidence>
<dbReference type="RefSeq" id="WP_257742024.1">
    <property type="nucleotide sequence ID" value="NZ_CP096115.1"/>
</dbReference>
<dbReference type="EC" id="5.4.99.27" evidence="4"/>
<accession>A0A9E7TGX6</accession>
<dbReference type="GO" id="GO:0003723">
    <property type="term" value="F:RNA binding"/>
    <property type="evidence" value="ECO:0007669"/>
    <property type="project" value="InterPro"/>
</dbReference>
<organism evidence="6 7">
    <name type="scientific">Methanoplanus endosymbiosus</name>
    <dbReference type="NCBI Taxonomy" id="33865"/>
    <lineage>
        <taxon>Archaea</taxon>
        <taxon>Methanobacteriati</taxon>
        <taxon>Methanobacteriota</taxon>
        <taxon>Stenosarchaea group</taxon>
        <taxon>Methanomicrobia</taxon>
        <taxon>Methanomicrobiales</taxon>
        <taxon>Methanomicrobiaceae</taxon>
        <taxon>Methanoplanus</taxon>
    </lineage>
</organism>
<comment type="similarity">
    <text evidence="1 4">Belongs to the pseudouridine synthase TruD family.</text>
</comment>
<dbReference type="InterPro" id="IPR001656">
    <property type="entry name" value="PsdUridine_synth_TruD"/>
</dbReference>
<evidence type="ECO:0000313" key="6">
    <source>
        <dbReference type="EMBL" id="UUX91872.1"/>
    </source>
</evidence>
<evidence type="ECO:0000256" key="3">
    <source>
        <dbReference type="ARBA" id="ARBA00023235"/>
    </source>
</evidence>
<dbReference type="InterPro" id="IPR011760">
    <property type="entry name" value="PsdUridine_synth_TruD_insert"/>
</dbReference>
<dbReference type="Gene3D" id="3.30.70.3160">
    <property type="match status" value="1"/>
</dbReference>
<keyword evidence="7" id="KW-1185">Reference proteome</keyword>
<feature type="active site" description="Nucleophile" evidence="4">
    <location>
        <position position="88"/>
    </location>
</feature>
<dbReference type="Gene3D" id="3.30.2350.20">
    <property type="entry name" value="TruD, catalytic domain"/>
    <property type="match status" value="1"/>
</dbReference>
<dbReference type="EMBL" id="CP096115">
    <property type="protein sequence ID" value="UUX91872.1"/>
    <property type="molecule type" value="Genomic_DNA"/>
</dbReference>
<dbReference type="PROSITE" id="PS01268">
    <property type="entry name" value="UPF0024"/>
    <property type="match status" value="1"/>
</dbReference>
<dbReference type="PANTHER" id="PTHR13326:SF21">
    <property type="entry name" value="PSEUDOURIDYLATE SYNTHASE PUS7L"/>
    <property type="match status" value="1"/>
</dbReference>
<dbReference type="PIRSF" id="PIRSF037016">
    <property type="entry name" value="Pseudouridin_synth_euk_prd"/>
    <property type="match status" value="1"/>
</dbReference>
<gene>
    <name evidence="4 6" type="primary">truD</name>
    <name evidence="6" type="ORF">L6E24_10945</name>
</gene>
<proteinExistence type="inferred from homology"/>
<dbReference type="PROSITE" id="PS50984">
    <property type="entry name" value="TRUD"/>
    <property type="match status" value="1"/>
</dbReference>
<feature type="domain" description="TRUD" evidence="5">
    <location>
        <begin position="166"/>
        <end position="386"/>
    </location>
</feature>
<comment type="function">
    <text evidence="4">Could be responsible for synthesis of pseudouridine from uracil-13 in transfer RNAs.</text>
</comment>
<dbReference type="InterPro" id="IPR020119">
    <property type="entry name" value="PsdUridine_synth_TruD_CS"/>
</dbReference>
<evidence type="ECO:0000256" key="1">
    <source>
        <dbReference type="ARBA" id="ARBA00007953"/>
    </source>
</evidence>
<evidence type="ECO:0000256" key="2">
    <source>
        <dbReference type="ARBA" id="ARBA00022694"/>
    </source>
</evidence>
<dbReference type="InterPro" id="IPR020103">
    <property type="entry name" value="PsdUridine_synth_cat_dom_sf"/>
</dbReference>
<dbReference type="PANTHER" id="PTHR13326">
    <property type="entry name" value="TRNA PSEUDOURIDINE SYNTHASE D"/>
    <property type="match status" value="1"/>
</dbReference>
<name>A0A9E7TGX6_9EURY</name>
<dbReference type="Proteomes" id="UP001060368">
    <property type="component" value="Chromosome"/>
</dbReference>
<evidence type="ECO:0000259" key="5">
    <source>
        <dbReference type="PROSITE" id="PS50984"/>
    </source>
</evidence>
<dbReference type="KEGG" id="mend:L6E24_10945"/>
<dbReference type="SUPFAM" id="SSF55120">
    <property type="entry name" value="Pseudouridine synthase"/>
    <property type="match status" value="1"/>
</dbReference>
<dbReference type="NCBIfam" id="TIGR00094">
    <property type="entry name" value="tRNA_TruD_broad"/>
    <property type="match status" value="1"/>
</dbReference>
<dbReference type="HAMAP" id="MF_01082">
    <property type="entry name" value="TruD"/>
    <property type="match status" value="1"/>
</dbReference>
<protein>
    <recommendedName>
        <fullName evidence="4">Probable tRNA pseudouridine synthase D</fullName>
        <ecNumber evidence="4">5.4.99.27</ecNumber>
    </recommendedName>
    <alternativeName>
        <fullName evidence="4">tRNA pseudouridine(13) synthase</fullName>
    </alternativeName>
    <alternativeName>
        <fullName evidence="4">tRNA pseudouridylate synthase D</fullName>
    </alternativeName>
    <alternativeName>
        <fullName evidence="4">tRNA-uridine isomerase D</fullName>
    </alternativeName>
</protein>
<comment type="catalytic activity">
    <reaction evidence="4">
        <text>uridine(13) in tRNA = pseudouridine(13) in tRNA</text>
        <dbReference type="Rhea" id="RHEA:42540"/>
        <dbReference type="Rhea" id="RHEA-COMP:10105"/>
        <dbReference type="Rhea" id="RHEA-COMP:10106"/>
        <dbReference type="ChEBI" id="CHEBI:65314"/>
        <dbReference type="ChEBI" id="CHEBI:65315"/>
        <dbReference type="EC" id="5.4.99.27"/>
    </reaction>
</comment>
<dbReference type="Pfam" id="PF01142">
    <property type="entry name" value="TruD"/>
    <property type="match status" value="1"/>
</dbReference>
<dbReference type="FunFam" id="3.30.70.3160:FF:000001">
    <property type="entry name" value="Probable tRNA pseudouridine synthase D"/>
    <property type="match status" value="1"/>
</dbReference>
<dbReference type="GO" id="GO:0160150">
    <property type="term" value="F:tRNA pseudouridine(13) synthase activity"/>
    <property type="evidence" value="ECO:0007669"/>
    <property type="project" value="UniProtKB-EC"/>
</dbReference>
<keyword evidence="2 4" id="KW-0819">tRNA processing</keyword>
<dbReference type="GeneID" id="74308224"/>
<dbReference type="GO" id="GO:0031119">
    <property type="term" value="P:tRNA pseudouridine synthesis"/>
    <property type="evidence" value="ECO:0007669"/>
    <property type="project" value="UniProtKB-UniRule"/>
</dbReference>
<evidence type="ECO:0000256" key="4">
    <source>
        <dbReference type="HAMAP-Rule" id="MF_01082"/>
    </source>
</evidence>
<reference evidence="6" key="1">
    <citation type="submission" date="2022-04" db="EMBL/GenBank/DDBJ databases">
        <title>Complete genome of Methanoplanus endosymbiosus DSM 3599.</title>
        <authorList>
            <person name="Chen S.-C."/>
            <person name="You Y.-T."/>
            <person name="Zhou Y.-Z."/>
            <person name="Lai M.-C."/>
        </authorList>
    </citation>
    <scope>NUCLEOTIDE SEQUENCE</scope>
    <source>
        <strain evidence="6">DSM 3599</strain>
    </source>
</reference>
<dbReference type="Gene3D" id="1.10.1510.30">
    <property type="match status" value="1"/>
</dbReference>
<dbReference type="InterPro" id="IPR042214">
    <property type="entry name" value="TruD_catalytic"/>
</dbReference>
<sequence>MMKSEFETEKIIGTEYYITDSSGTGGILRKTPEDFIVKEIYGEKKMTGGPYLICELEKTNWELQRAVKEISKRLGISHRRIGWAGTKDKNAVTTQLISLYNIDEERISALTIKDMVLKPVGRANAQLSLGELKGNSFGITISDCDCGEDKMRAAAEECRIAGEKGIIPNYYGIQRFGAARPISHLAGLEILKGNYESAVACYVGMSFPDERQETREARDIYYKNRDPVEGLNVIPVFLRYERAMLHHLTEIPGDYQGALKVLPPKLLSMLVSACQSYIFNRALSHRIESGTGLDEIVTGDRIIFTGGKEDIADDKNINTAKVHMKRGRCMPAIFMPGSEEYRVCGETDTYIEEVMAELGINRESYRTAAAFTETSFKGNTRPAAIKADISYELLENSMKLDFTLPPGHYATTVCREIMKTKPLDMA</sequence>